<dbReference type="PANTHER" id="PTHR31632">
    <property type="entry name" value="IRON TRANSPORTER FTH1"/>
    <property type="match status" value="1"/>
</dbReference>
<feature type="transmembrane region" description="Helical" evidence="6">
    <location>
        <begin position="33"/>
        <end position="58"/>
    </location>
</feature>
<dbReference type="STRING" id="1105367.CG50_11885"/>
<comment type="subcellular location">
    <subcellularLocation>
        <location evidence="1">Membrane</location>
        <topology evidence="1">Multi-pass membrane protein</topology>
    </subcellularLocation>
</comment>
<dbReference type="RefSeq" id="WP_036635373.1">
    <property type="nucleotide sequence ID" value="NZ_CAXYYU010000001.1"/>
</dbReference>
<evidence type="ECO:0000256" key="5">
    <source>
        <dbReference type="ARBA" id="ARBA00023136"/>
    </source>
</evidence>
<evidence type="ECO:0000256" key="6">
    <source>
        <dbReference type="SAM" id="Phobius"/>
    </source>
</evidence>
<feature type="transmembrane region" description="Helical" evidence="6">
    <location>
        <begin position="6"/>
        <end position="26"/>
    </location>
</feature>
<dbReference type="PANTHER" id="PTHR31632:SF2">
    <property type="entry name" value="PLASMA MEMBRANE IRON PERMEASE"/>
    <property type="match status" value="1"/>
</dbReference>
<evidence type="ECO:0000256" key="2">
    <source>
        <dbReference type="ARBA" id="ARBA00008333"/>
    </source>
</evidence>
<reference evidence="7 8" key="1">
    <citation type="submission" date="2014-03" db="EMBL/GenBank/DDBJ databases">
        <title>Genome of Paenirhodobacter enshiensis DW2-9.</title>
        <authorList>
            <person name="Wang D."/>
            <person name="Wang G."/>
        </authorList>
    </citation>
    <scope>NUCLEOTIDE SEQUENCE [LARGE SCALE GENOMIC DNA]</scope>
    <source>
        <strain evidence="7 8">DW2-9</strain>
    </source>
</reference>
<keyword evidence="3 6" id="KW-0812">Transmembrane</keyword>
<sequence length="285" mass="30156">MLAPFLIMLREGLEAALIVGIIAGYLRQTGRGAWLPAVWIGIFLAVALSLFAGAALQLVSAGFPQKAQELFEAVIGFLAVGVLMGMVFWMRRAARSIKVHLHAGIDEALAEPGRGATWALIGMVFLATAREGLESVFFLLAIFQQSPDAMAPLGALLGVLLAAVAGWGIYAGMLRIDLRRFFRWTGVLVIFVAAGLLAGSVKALHEAGLWNGLQGIVYDLGRVLPETGPLGTVLSGLFGYRDAPTLGEVAVYLIFLAGALWLFLRPVSSSPAGARAPANKSLSDV</sequence>
<evidence type="ECO:0000256" key="3">
    <source>
        <dbReference type="ARBA" id="ARBA00022692"/>
    </source>
</evidence>
<evidence type="ECO:0000313" key="8">
    <source>
        <dbReference type="Proteomes" id="UP000028824"/>
    </source>
</evidence>
<name>A0A086Y3P8_9RHOB</name>
<organism evidence="7 8">
    <name type="scientific">Paenirhodobacter enshiensis</name>
    <dbReference type="NCBI Taxonomy" id="1105367"/>
    <lineage>
        <taxon>Bacteria</taxon>
        <taxon>Pseudomonadati</taxon>
        <taxon>Pseudomonadota</taxon>
        <taxon>Alphaproteobacteria</taxon>
        <taxon>Rhodobacterales</taxon>
        <taxon>Rhodobacter group</taxon>
        <taxon>Paenirhodobacter</taxon>
    </lineage>
</organism>
<dbReference type="GO" id="GO:0033573">
    <property type="term" value="C:high-affinity iron permease complex"/>
    <property type="evidence" value="ECO:0007669"/>
    <property type="project" value="InterPro"/>
</dbReference>
<feature type="transmembrane region" description="Helical" evidence="6">
    <location>
        <begin position="70"/>
        <end position="90"/>
    </location>
</feature>
<evidence type="ECO:0000256" key="1">
    <source>
        <dbReference type="ARBA" id="ARBA00004141"/>
    </source>
</evidence>
<dbReference type="AlphaFoldDB" id="A0A086Y3P8"/>
<dbReference type="NCBIfam" id="NF041756">
    <property type="entry name" value="EfeU"/>
    <property type="match status" value="1"/>
</dbReference>
<keyword evidence="4 6" id="KW-1133">Transmembrane helix</keyword>
<comment type="caution">
    <text evidence="7">The sequence shown here is derived from an EMBL/GenBank/DDBJ whole genome shotgun (WGS) entry which is preliminary data.</text>
</comment>
<dbReference type="InterPro" id="IPR004923">
    <property type="entry name" value="FTR1/Fip1/EfeU"/>
</dbReference>
<dbReference type="EMBL" id="JFZB01000005">
    <property type="protein sequence ID" value="KFI28898.1"/>
    <property type="molecule type" value="Genomic_DNA"/>
</dbReference>
<dbReference type="Proteomes" id="UP000028824">
    <property type="component" value="Unassembled WGS sequence"/>
</dbReference>
<protein>
    <submittedName>
        <fullName evidence="7">Iron transporter</fullName>
    </submittedName>
</protein>
<feature type="transmembrane region" description="Helical" evidence="6">
    <location>
        <begin position="181"/>
        <end position="201"/>
    </location>
</feature>
<evidence type="ECO:0000256" key="4">
    <source>
        <dbReference type="ARBA" id="ARBA00022989"/>
    </source>
</evidence>
<keyword evidence="8" id="KW-1185">Reference proteome</keyword>
<dbReference type="eggNOG" id="COG0672">
    <property type="taxonomic scope" value="Bacteria"/>
</dbReference>
<feature type="transmembrane region" description="Helical" evidence="6">
    <location>
        <begin position="149"/>
        <end position="169"/>
    </location>
</feature>
<proteinExistence type="inferred from homology"/>
<evidence type="ECO:0000313" key="7">
    <source>
        <dbReference type="EMBL" id="KFI28898.1"/>
    </source>
</evidence>
<feature type="transmembrane region" description="Helical" evidence="6">
    <location>
        <begin position="118"/>
        <end position="143"/>
    </location>
</feature>
<dbReference type="OrthoDB" id="7260758at2"/>
<comment type="similarity">
    <text evidence="2">Belongs to the oxidase-dependent Fe transporter (OFeT) (TC 9.A.10.1) family.</text>
</comment>
<gene>
    <name evidence="7" type="ORF">CG50_11885</name>
</gene>
<keyword evidence="5 6" id="KW-0472">Membrane</keyword>
<dbReference type="Pfam" id="PF03239">
    <property type="entry name" value="FTR1"/>
    <property type="match status" value="1"/>
</dbReference>
<feature type="transmembrane region" description="Helical" evidence="6">
    <location>
        <begin position="245"/>
        <end position="264"/>
    </location>
</feature>
<dbReference type="GO" id="GO:0015093">
    <property type="term" value="F:ferrous iron transmembrane transporter activity"/>
    <property type="evidence" value="ECO:0007669"/>
    <property type="project" value="TreeGrafter"/>
</dbReference>
<accession>A0A086Y3P8</accession>